<dbReference type="SUPFAM" id="SSF52047">
    <property type="entry name" value="RNI-like"/>
    <property type="match status" value="1"/>
</dbReference>
<accession>A0A2P6RC03</accession>
<comment type="caution">
    <text evidence="2">The sequence shown here is derived from an EMBL/GenBank/DDBJ whole genome shotgun (WGS) entry which is preliminary data.</text>
</comment>
<dbReference type="SUPFAM" id="SSF81383">
    <property type="entry name" value="F-box domain"/>
    <property type="match status" value="1"/>
</dbReference>
<protein>
    <submittedName>
        <fullName evidence="2">Putative F-box domain, FBD domain, leucine-rich repeat domain, L domain-containing protein</fullName>
    </submittedName>
</protein>
<dbReference type="Gene3D" id="1.20.1280.50">
    <property type="match status" value="1"/>
</dbReference>
<dbReference type="PROSITE" id="PS50181">
    <property type="entry name" value="FBOX"/>
    <property type="match status" value="1"/>
</dbReference>
<dbReference type="CDD" id="cd09917">
    <property type="entry name" value="F-box_SF"/>
    <property type="match status" value="1"/>
</dbReference>
<dbReference type="InterPro" id="IPR001810">
    <property type="entry name" value="F-box_dom"/>
</dbReference>
<dbReference type="Proteomes" id="UP000238479">
    <property type="component" value="Chromosome 3"/>
</dbReference>
<evidence type="ECO:0000313" key="2">
    <source>
        <dbReference type="EMBL" id="PRQ43961.1"/>
    </source>
</evidence>
<dbReference type="InterPro" id="IPR032675">
    <property type="entry name" value="LRR_dom_sf"/>
</dbReference>
<feature type="domain" description="F-box" evidence="1">
    <location>
        <begin position="8"/>
        <end position="56"/>
    </location>
</feature>
<evidence type="ECO:0000313" key="3">
    <source>
        <dbReference type="Proteomes" id="UP000238479"/>
    </source>
</evidence>
<proteinExistence type="predicted"/>
<dbReference type="Gene3D" id="3.80.10.10">
    <property type="entry name" value="Ribonuclease Inhibitor"/>
    <property type="match status" value="1"/>
</dbReference>
<dbReference type="PANTHER" id="PTHR31900">
    <property type="entry name" value="F-BOX/RNI SUPERFAMILY PROTEIN-RELATED"/>
    <property type="match status" value="1"/>
</dbReference>
<sequence length="473" mass="54388">MKNKPRTLESFSDLPDQVAHHILSFLTIRDLTRFGSTSKKCRELYLSAPSLNFKVDASSRRFMTKRAKLLNSVERYLLQRGNNPILCFRVSWVFHESERARLCDEQFRFVSWIQNAVRCNVEVIQLVFDQSHTAVLPVRKFPLPSCIWISTSLRSLVVVSSFVIIQVPSFSFSCKLYSLKLRGVIIEDENFCKWISCSCKCLEELSLENVRGEGLKNFTIESSSLQSISLLNSGFCHVNVLCEKLEDLYVNCRIYSSGTSMNISAPNLKHLRWWGNLMNHLNVGNLMRLEKVELFLSPKVDDFDSLLEVLSGIRRTKVLILDGNTMAMFKEGSMPLPLDEISNLGIHIYSLKDVLVPAMVSLLRGMTNLNTLWITSANLPTYMHFPKVDASLFNMGFWISQRLALVSQLREVRIELANYGTNEFELARYLLEHAHNLKKMVILYPPWQSHLLKKIIRKKIASTARLVLQEKKK</sequence>
<dbReference type="PANTHER" id="PTHR31900:SF30">
    <property type="entry name" value="SUPERFAMILY PROTEIN, PUTATIVE-RELATED"/>
    <property type="match status" value="1"/>
</dbReference>
<name>A0A2P6RC03_ROSCH</name>
<keyword evidence="3" id="KW-1185">Reference proteome</keyword>
<organism evidence="2 3">
    <name type="scientific">Rosa chinensis</name>
    <name type="common">China rose</name>
    <dbReference type="NCBI Taxonomy" id="74649"/>
    <lineage>
        <taxon>Eukaryota</taxon>
        <taxon>Viridiplantae</taxon>
        <taxon>Streptophyta</taxon>
        <taxon>Embryophyta</taxon>
        <taxon>Tracheophyta</taxon>
        <taxon>Spermatophyta</taxon>
        <taxon>Magnoliopsida</taxon>
        <taxon>eudicotyledons</taxon>
        <taxon>Gunneridae</taxon>
        <taxon>Pentapetalae</taxon>
        <taxon>rosids</taxon>
        <taxon>fabids</taxon>
        <taxon>Rosales</taxon>
        <taxon>Rosaceae</taxon>
        <taxon>Rosoideae</taxon>
        <taxon>Rosoideae incertae sedis</taxon>
        <taxon>Rosa</taxon>
    </lineage>
</organism>
<evidence type="ECO:0000259" key="1">
    <source>
        <dbReference type="PROSITE" id="PS50181"/>
    </source>
</evidence>
<dbReference type="Gramene" id="PRQ43961">
    <property type="protein sequence ID" value="PRQ43961"/>
    <property type="gene ID" value="RchiOBHm_Chr3g0473961"/>
</dbReference>
<reference evidence="2 3" key="1">
    <citation type="journal article" date="2018" name="Nat. Genet.">
        <title>The Rosa genome provides new insights in the design of modern roses.</title>
        <authorList>
            <person name="Bendahmane M."/>
        </authorList>
    </citation>
    <scope>NUCLEOTIDE SEQUENCE [LARGE SCALE GENOMIC DNA]</scope>
    <source>
        <strain evidence="3">cv. Old Blush</strain>
    </source>
</reference>
<dbReference type="EMBL" id="PDCK01000041">
    <property type="protein sequence ID" value="PRQ43961.1"/>
    <property type="molecule type" value="Genomic_DNA"/>
</dbReference>
<dbReference type="Pfam" id="PF00646">
    <property type="entry name" value="F-box"/>
    <property type="match status" value="1"/>
</dbReference>
<gene>
    <name evidence="2" type="ORF">RchiOBHm_Chr3g0473961</name>
</gene>
<dbReference type="InterPro" id="IPR050232">
    <property type="entry name" value="FBL13/AtMIF1-like"/>
</dbReference>
<dbReference type="OMA" id="RISTWIR"/>
<dbReference type="InterPro" id="IPR036047">
    <property type="entry name" value="F-box-like_dom_sf"/>
</dbReference>
<dbReference type="OrthoDB" id="851744at2759"/>
<dbReference type="AlphaFoldDB" id="A0A2P6RC03"/>